<evidence type="ECO:0000313" key="2">
    <source>
        <dbReference type="EMBL" id="GFR16960.1"/>
    </source>
</evidence>
<evidence type="ECO:0000313" key="3">
    <source>
        <dbReference type="Proteomes" id="UP000887116"/>
    </source>
</evidence>
<evidence type="ECO:0000256" key="1">
    <source>
        <dbReference type="SAM" id="MobiDB-lite"/>
    </source>
</evidence>
<dbReference type="AlphaFoldDB" id="A0A8X6LP71"/>
<organism evidence="2 3">
    <name type="scientific">Trichonephila clavata</name>
    <name type="common">Joro spider</name>
    <name type="synonym">Nephila clavata</name>
    <dbReference type="NCBI Taxonomy" id="2740835"/>
    <lineage>
        <taxon>Eukaryota</taxon>
        <taxon>Metazoa</taxon>
        <taxon>Ecdysozoa</taxon>
        <taxon>Arthropoda</taxon>
        <taxon>Chelicerata</taxon>
        <taxon>Arachnida</taxon>
        <taxon>Araneae</taxon>
        <taxon>Araneomorphae</taxon>
        <taxon>Entelegynae</taxon>
        <taxon>Araneoidea</taxon>
        <taxon>Nephilidae</taxon>
        <taxon>Trichonephila</taxon>
    </lineage>
</organism>
<reference evidence="2" key="1">
    <citation type="submission" date="2020-07" db="EMBL/GenBank/DDBJ databases">
        <title>Multicomponent nature underlies the extraordinary mechanical properties of spider dragline silk.</title>
        <authorList>
            <person name="Kono N."/>
            <person name="Nakamura H."/>
            <person name="Mori M."/>
            <person name="Yoshida Y."/>
            <person name="Ohtoshi R."/>
            <person name="Malay A.D."/>
            <person name="Moran D.A.P."/>
            <person name="Tomita M."/>
            <person name="Numata K."/>
            <person name="Arakawa K."/>
        </authorList>
    </citation>
    <scope>NUCLEOTIDE SEQUENCE</scope>
</reference>
<accession>A0A8X6LP71</accession>
<gene>
    <name evidence="2" type="ORF">TNCT_226321</name>
</gene>
<dbReference type="Proteomes" id="UP000887116">
    <property type="component" value="Unassembled WGS sequence"/>
</dbReference>
<sequence>MGKNKIDGVKLKGTATPDSQEKVCEPECTEGKSTPSKTAEKFMKEINASISGYLKRVGKLLSASFTIERSNDYLFAQKELAVVQLQLNPLKPILTAQLAPHFQASLKEQID</sequence>
<dbReference type="EMBL" id="BMAO01037326">
    <property type="protein sequence ID" value="GFR16960.1"/>
    <property type="molecule type" value="Genomic_DNA"/>
</dbReference>
<name>A0A8X6LP71_TRICU</name>
<comment type="caution">
    <text evidence="2">The sequence shown here is derived from an EMBL/GenBank/DDBJ whole genome shotgun (WGS) entry which is preliminary data.</text>
</comment>
<feature type="region of interest" description="Disordered" evidence="1">
    <location>
        <begin position="1"/>
        <end position="36"/>
    </location>
</feature>
<keyword evidence="3" id="KW-1185">Reference proteome</keyword>
<feature type="compositionally biased region" description="Basic and acidic residues" evidence="1">
    <location>
        <begin position="1"/>
        <end position="10"/>
    </location>
</feature>
<protein>
    <submittedName>
        <fullName evidence="2">Uncharacterized protein</fullName>
    </submittedName>
</protein>
<proteinExistence type="predicted"/>